<dbReference type="SUPFAM" id="SSF54529">
    <property type="entry name" value="Mitochondrial glycoprotein MAM33-like"/>
    <property type="match status" value="1"/>
</dbReference>
<evidence type="ECO:0000313" key="2">
    <source>
        <dbReference type="Proteomes" id="UP000002037"/>
    </source>
</evidence>
<protein>
    <recommendedName>
        <fullName evidence="3">Mitochondrial acidic protein MAM33</fullName>
    </recommendedName>
</protein>
<dbReference type="GO" id="GO:0042256">
    <property type="term" value="P:cytosolic ribosome assembly"/>
    <property type="evidence" value="ECO:0007669"/>
    <property type="project" value="TreeGrafter"/>
</dbReference>
<reference evidence="1 2" key="1">
    <citation type="journal article" date="2009" name="Nature">
        <title>Evolution of pathogenicity and sexual reproduction in eight Candida genomes.</title>
        <authorList>
            <person name="Butler G."/>
            <person name="Rasmussen M.D."/>
            <person name="Lin M.F."/>
            <person name="Santos M.A."/>
            <person name="Sakthikumar S."/>
            <person name="Munro C.A."/>
            <person name="Rheinbay E."/>
            <person name="Grabherr M."/>
            <person name="Forche A."/>
            <person name="Reedy J.L."/>
            <person name="Agrafioti I."/>
            <person name="Arnaud M.B."/>
            <person name="Bates S."/>
            <person name="Brown A.J."/>
            <person name="Brunke S."/>
            <person name="Costanzo M.C."/>
            <person name="Fitzpatrick D.A."/>
            <person name="de Groot P.W."/>
            <person name="Harris D."/>
            <person name="Hoyer L.L."/>
            <person name="Hube B."/>
            <person name="Klis F.M."/>
            <person name="Kodira C."/>
            <person name="Lennard N."/>
            <person name="Logue M.E."/>
            <person name="Martin R."/>
            <person name="Neiman A.M."/>
            <person name="Nikolaou E."/>
            <person name="Quail M.A."/>
            <person name="Quinn J."/>
            <person name="Santos M.C."/>
            <person name="Schmitzberger F.F."/>
            <person name="Sherlock G."/>
            <person name="Shah P."/>
            <person name="Silverstein K.A."/>
            <person name="Skrzypek M.S."/>
            <person name="Soll D."/>
            <person name="Staggs R."/>
            <person name="Stansfield I."/>
            <person name="Stumpf M.P."/>
            <person name="Sudbery P.E."/>
            <person name="Srikantha T."/>
            <person name="Zeng Q."/>
            <person name="Berman J."/>
            <person name="Berriman M."/>
            <person name="Heitman J."/>
            <person name="Gow N.A."/>
            <person name="Lorenz M.C."/>
            <person name="Birren B.W."/>
            <person name="Kellis M."/>
            <person name="Cuomo C.A."/>
        </authorList>
    </citation>
    <scope>NUCLEOTIDE SEQUENCE [LARGE SCALE GENOMIC DNA]</scope>
    <source>
        <strain evidence="2">ATCC MYA-3404 / T1</strain>
    </source>
</reference>
<dbReference type="InterPro" id="IPR036561">
    <property type="entry name" value="MAM33_sf"/>
</dbReference>
<dbReference type="Proteomes" id="UP000002037">
    <property type="component" value="Unassembled WGS sequence"/>
</dbReference>
<dbReference type="OrthoDB" id="278212at2759"/>
<dbReference type="PANTHER" id="PTHR10826">
    <property type="entry name" value="COMPLEMENT COMPONENT 1"/>
    <property type="match status" value="1"/>
</dbReference>
<name>C5MGJ8_CANTT</name>
<evidence type="ECO:0008006" key="3">
    <source>
        <dbReference type="Google" id="ProtNLM"/>
    </source>
</evidence>
<dbReference type="AlphaFoldDB" id="C5MGJ8"/>
<dbReference type="HOGENOM" id="CLU_072692_0_0_1"/>
<proteinExistence type="predicted"/>
<dbReference type="RefSeq" id="XP_002550893.1">
    <property type="nucleotide sequence ID" value="XM_002550847.1"/>
</dbReference>
<dbReference type="GeneID" id="8299507"/>
<evidence type="ECO:0000313" key="1">
    <source>
        <dbReference type="EMBL" id="EER31461.1"/>
    </source>
</evidence>
<keyword evidence="2" id="KW-1185">Reference proteome</keyword>
<dbReference type="Pfam" id="PF02330">
    <property type="entry name" value="MAM33"/>
    <property type="match status" value="1"/>
</dbReference>
<dbReference type="KEGG" id="ctp:CTRG_05191"/>
<gene>
    <name evidence="1" type="ORF">CTRG_05191</name>
</gene>
<dbReference type="InterPro" id="IPR003428">
    <property type="entry name" value="MAM33"/>
</dbReference>
<dbReference type="STRING" id="294747.C5MGJ8"/>
<dbReference type="EMBL" id="GG692401">
    <property type="protein sequence ID" value="EER31461.1"/>
    <property type="molecule type" value="Genomic_DNA"/>
</dbReference>
<dbReference type="VEuPathDB" id="FungiDB:CTRG_05191"/>
<sequence length="258" mass="29266">MSRLLSFTLRSQLSKRLAASVARKPAVVFALPKIAATTSLRSFHATPLTLNKADLKQVLEEETKILETIPNDLDPAHAEFLETSGFEVVEKPGTAGVELIKKTKDGQIVHVYFDVEEVADFPDQELDPESLEENVESFDQIFSNVKVLVEDPVKNEGLFFNILLQPSEEALSIDFFNHQPNVKEFIAKIKSEGEFVDKFNYQGPKFAELDEALQAEFENYLTEFGINTQLSEFILGYSDVKEESEYRIWLKSVNSFFN</sequence>
<accession>C5MGJ8</accession>
<dbReference type="eggNOG" id="KOG2536">
    <property type="taxonomic scope" value="Eukaryota"/>
</dbReference>
<dbReference type="GO" id="GO:0005759">
    <property type="term" value="C:mitochondrial matrix"/>
    <property type="evidence" value="ECO:0007669"/>
    <property type="project" value="InterPro"/>
</dbReference>
<organism evidence="1 2">
    <name type="scientific">Candida tropicalis (strain ATCC MYA-3404 / T1)</name>
    <name type="common">Yeast</name>
    <dbReference type="NCBI Taxonomy" id="294747"/>
    <lineage>
        <taxon>Eukaryota</taxon>
        <taxon>Fungi</taxon>
        <taxon>Dikarya</taxon>
        <taxon>Ascomycota</taxon>
        <taxon>Saccharomycotina</taxon>
        <taxon>Pichiomycetes</taxon>
        <taxon>Debaryomycetaceae</taxon>
        <taxon>Candida/Lodderomyces clade</taxon>
        <taxon>Candida</taxon>
    </lineage>
</organism>
<dbReference type="PANTHER" id="PTHR10826:SF1">
    <property type="entry name" value="COMPLEMENT COMPONENT 1 Q SUBCOMPONENT-BINDING PROTEIN, MITOCHONDRIAL"/>
    <property type="match status" value="1"/>
</dbReference>
<dbReference type="Gene3D" id="3.10.280.10">
    <property type="entry name" value="Mitochondrial glycoprotein"/>
    <property type="match status" value="1"/>
</dbReference>